<accession>A0A8X7ZZY4</accession>
<organism evidence="3 4">
    <name type="scientific">Populus tomentosa</name>
    <name type="common">Chinese white poplar</name>
    <dbReference type="NCBI Taxonomy" id="118781"/>
    <lineage>
        <taxon>Eukaryota</taxon>
        <taxon>Viridiplantae</taxon>
        <taxon>Streptophyta</taxon>
        <taxon>Embryophyta</taxon>
        <taxon>Tracheophyta</taxon>
        <taxon>Spermatophyta</taxon>
        <taxon>Magnoliopsida</taxon>
        <taxon>eudicotyledons</taxon>
        <taxon>Gunneridae</taxon>
        <taxon>Pentapetalae</taxon>
        <taxon>rosids</taxon>
        <taxon>fabids</taxon>
        <taxon>Malpighiales</taxon>
        <taxon>Salicaceae</taxon>
        <taxon>Saliceae</taxon>
        <taxon>Populus</taxon>
    </lineage>
</organism>
<reference evidence="3" key="1">
    <citation type="journal article" date="2020" name="bioRxiv">
        <title>Hybrid origin of Populus tomentosa Carr. identified through genome sequencing and phylogenomic analysis.</title>
        <authorList>
            <person name="An X."/>
            <person name="Gao K."/>
            <person name="Chen Z."/>
            <person name="Li J."/>
            <person name="Yang X."/>
            <person name="Yang X."/>
            <person name="Zhou J."/>
            <person name="Guo T."/>
            <person name="Zhao T."/>
            <person name="Huang S."/>
            <person name="Miao D."/>
            <person name="Khan W.U."/>
            <person name="Rao P."/>
            <person name="Ye M."/>
            <person name="Lei B."/>
            <person name="Liao W."/>
            <person name="Wang J."/>
            <person name="Ji L."/>
            <person name="Li Y."/>
            <person name="Guo B."/>
            <person name="Mustafa N.S."/>
            <person name="Li S."/>
            <person name="Yun Q."/>
            <person name="Keller S.R."/>
            <person name="Mao J."/>
            <person name="Zhang R."/>
            <person name="Strauss S.H."/>
        </authorList>
    </citation>
    <scope>NUCLEOTIDE SEQUENCE</scope>
    <source>
        <strain evidence="3">GM15</strain>
        <tissue evidence="3">Leaf</tissue>
    </source>
</reference>
<comment type="caution">
    <text evidence="3">The sequence shown here is derived from an EMBL/GenBank/DDBJ whole genome shotgun (WGS) entry which is preliminary data.</text>
</comment>
<evidence type="ECO:0000313" key="3">
    <source>
        <dbReference type="EMBL" id="KAG6779084.1"/>
    </source>
</evidence>
<sequence length="443" mass="48466">MASQFSLLILILILFLFNLASIHVTGDQIMLEDGYMVTTVFDGHKLNINPHAVQLRSSEIVVLDSSRSVFYTLPFPISQASLMVKRLSGEGKTGYIDGEPGLARFNKPKSFAVDLRGNVYVADQQNHAVRKISNSGVTSTIVGNYSQTGRQDGPGKTATFSSDFEVLFVPQICALLISDHGNQLLRQIDLKPEDCVIGSHSGENLNILQSFTSALGAVKFWVLGLALSFLLGIVIGIATRPCVIPHVISYFCSYCVLQDQSTWTAFLTQLCRQEGSRPLHFSKTWKHCLINLASLVPMSCFGVRNAIASSSLYMFSKRLLRLSLSHLSLMFQINTVGPKVSNNDFISLVDSDINNPVLGKSQTFADQLKDMIDSNVHSQLSSSSSDVLKLGEGGLERCDASLDVNGRINDMIQANIMGFGKLAKETTPVDVPLEGILGLVKRR</sequence>
<keyword evidence="1" id="KW-1133">Transmembrane helix</keyword>
<evidence type="ECO:0000256" key="1">
    <source>
        <dbReference type="SAM" id="Phobius"/>
    </source>
</evidence>
<keyword evidence="2" id="KW-0732">Signal</keyword>
<keyword evidence="4" id="KW-1185">Reference proteome</keyword>
<feature type="signal peptide" evidence="2">
    <location>
        <begin position="1"/>
        <end position="26"/>
    </location>
</feature>
<gene>
    <name evidence="3" type="ORF">POTOM_015451</name>
</gene>
<feature type="chain" id="PRO_5036476188" description="NHL domain-containing protein" evidence="2">
    <location>
        <begin position="27"/>
        <end position="443"/>
    </location>
</feature>
<feature type="transmembrane region" description="Helical" evidence="1">
    <location>
        <begin position="220"/>
        <end position="239"/>
    </location>
</feature>
<protein>
    <recommendedName>
        <fullName evidence="5">NHL domain-containing protein</fullName>
    </recommendedName>
</protein>
<dbReference type="Proteomes" id="UP000886885">
    <property type="component" value="Chromosome 4A"/>
</dbReference>
<name>A0A8X7ZZY4_POPTO</name>
<evidence type="ECO:0000256" key="2">
    <source>
        <dbReference type="SAM" id="SignalP"/>
    </source>
</evidence>
<dbReference type="EMBL" id="JAAWWB010000007">
    <property type="protein sequence ID" value="KAG6779084.1"/>
    <property type="molecule type" value="Genomic_DNA"/>
</dbReference>
<proteinExistence type="predicted"/>
<keyword evidence="1" id="KW-0472">Membrane</keyword>
<evidence type="ECO:0000313" key="4">
    <source>
        <dbReference type="Proteomes" id="UP000886885"/>
    </source>
</evidence>
<dbReference type="PANTHER" id="PTHR13833">
    <property type="match status" value="1"/>
</dbReference>
<dbReference type="OrthoDB" id="342730at2759"/>
<dbReference type="AlphaFoldDB" id="A0A8X7ZZY4"/>
<keyword evidence="1" id="KW-0812">Transmembrane</keyword>
<dbReference type="PANTHER" id="PTHR13833:SF71">
    <property type="entry name" value="NHL DOMAIN-CONTAINING PROTEIN"/>
    <property type="match status" value="1"/>
</dbReference>
<evidence type="ECO:0008006" key="5">
    <source>
        <dbReference type="Google" id="ProtNLM"/>
    </source>
</evidence>